<dbReference type="InterPro" id="IPR006578">
    <property type="entry name" value="MADF-dom"/>
</dbReference>
<gene>
    <name evidence="3" type="ORF">GE061_009554</name>
</gene>
<evidence type="ECO:0000313" key="3">
    <source>
        <dbReference type="EMBL" id="KAF6214811.1"/>
    </source>
</evidence>
<accession>A0A8S9Y2L4</accession>
<comment type="caution">
    <text evidence="3">The sequence shown here is derived from an EMBL/GenBank/DDBJ whole genome shotgun (WGS) entry which is preliminary data.</text>
</comment>
<feature type="region of interest" description="Disordered" evidence="1">
    <location>
        <begin position="91"/>
        <end position="117"/>
    </location>
</feature>
<dbReference type="GO" id="GO:0006357">
    <property type="term" value="P:regulation of transcription by RNA polymerase II"/>
    <property type="evidence" value="ECO:0007669"/>
    <property type="project" value="TreeGrafter"/>
</dbReference>
<name>A0A8S9Y2L4_APOLU</name>
<proteinExistence type="predicted"/>
<reference evidence="3" key="1">
    <citation type="journal article" date="2021" name="Mol. Ecol. Resour.">
        <title>Apolygus lucorum genome provides insights into omnivorousness and mesophyll feeding.</title>
        <authorList>
            <person name="Liu Y."/>
            <person name="Liu H."/>
            <person name="Wang H."/>
            <person name="Huang T."/>
            <person name="Liu B."/>
            <person name="Yang B."/>
            <person name="Yin L."/>
            <person name="Li B."/>
            <person name="Zhang Y."/>
            <person name="Zhang S."/>
            <person name="Jiang F."/>
            <person name="Zhang X."/>
            <person name="Ren Y."/>
            <person name="Wang B."/>
            <person name="Wang S."/>
            <person name="Lu Y."/>
            <person name="Wu K."/>
            <person name="Fan W."/>
            <person name="Wang G."/>
        </authorList>
    </citation>
    <scope>NUCLEOTIDE SEQUENCE</scope>
    <source>
        <strain evidence="3">12Hb</strain>
    </source>
</reference>
<dbReference type="OrthoDB" id="5984255at2759"/>
<evidence type="ECO:0000313" key="4">
    <source>
        <dbReference type="Proteomes" id="UP000466442"/>
    </source>
</evidence>
<dbReference type="AlphaFoldDB" id="A0A8S9Y2L4"/>
<dbReference type="EMBL" id="WIXP02000002">
    <property type="protein sequence ID" value="KAF6214811.1"/>
    <property type="molecule type" value="Genomic_DNA"/>
</dbReference>
<feature type="compositionally biased region" description="Low complexity" evidence="1">
    <location>
        <begin position="155"/>
        <end position="169"/>
    </location>
</feature>
<dbReference type="PROSITE" id="PS51029">
    <property type="entry name" value="MADF"/>
    <property type="match status" value="1"/>
</dbReference>
<sequence length="246" mass="27948">MNFNETLIELVKCREELWNWKITGHKNTQMVTQLWEEIAHELQVNVKVCKTRWKSLRDRFNKEVKKKNSTGSGKRWPHMEVLEFLRPSLTHRPKLPNIRGPPQQSHTDSKDLDNPDDEIIDGDSVEFTFATEDKVAPSSPLPGLCQIRQDDTRTRSSSPSSSTSTSAQWSRRKRRRTSNRIDVSDLLEAAISKRQSAASTSQQFTANEHFFLAFARFADGLSPSAQLAFKEGVMNAYKAAVALDAS</sequence>
<organism evidence="3 4">
    <name type="scientific">Apolygus lucorum</name>
    <name type="common">Small green plant bug</name>
    <name type="synonym">Lygocoris lucorum</name>
    <dbReference type="NCBI Taxonomy" id="248454"/>
    <lineage>
        <taxon>Eukaryota</taxon>
        <taxon>Metazoa</taxon>
        <taxon>Ecdysozoa</taxon>
        <taxon>Arthropoda</taxon>
        <taxon>Hexapoda</taxon>
        <taxon>Insecta</taxon>
        <taxon>Pterygota</taxon>
        <taxon>Neoptera</taxon>
        <taxon>Paraneoptera</taxon>
        <taxon>Hemiptera</taxon>
        <taxon>Heteroptera</taxon>
        <taxon>Panheteroptera</taxon>
        <taxon>Cimicomorpha</taxon>
        <taxon>Miridae</taxon>
        <taxon>Mirini</taxon>
        <taxon>Apolygus</taxon>
    </lineage>
</organism>
<keyword evidence="4" id="KW-1185">Reference proteome</keyword>
<dbReference type="Pfam" id="PF10545">
    <property type="entry name" value="MADF_DNA_bdg"/>
    <property type="match status" value="1"/>
</dbReference>
<feature type="region of interest" description="Disordered" evidence="1">
    <location>
        <begin position="135"/>
        <end position="177"/>
    </location>
</feature>
<dbReference type="GO" id="GO:0005667">
    <property type="term" value="C:transcription regulator complex"/>
    <property type="evidence" value="ECO:0007669"/>
    <property type="project" value="TreeGrafter"/>
</dbReference>
<protein>
    <recommendedName>
        <fullName evidence="2">MADF domain-containing protein</fullName>
    </recommendedName>
</protein>
<dbReference type="Proteomes" id="UP000466442">
    <property type="component" value="Unassembled WGS sequence"/>
</dbReference>
<evidence type="ECO:0000256" key="1">
    <source>
        <dbReference type="SAM" id="MobiDB-lite"/>
    </source>
</evidence>
<dbReference type="SMART" id="SM00595">
    <property type="entry name" value="MADF"/>
    <property type="match status" value="1"/>
</dbReference>
<dbReference type="GO" id="GO:0005634">
    <property type="term" value="C:nucleus"/>
    <property type="evidence" value="ECO:0007669"/>
    <property type="project" value="TreeGrafter"/>
</dbReference>
<feature type="domain" description="MADF" evidence="2">
    <location>
        <begin position="6"/>
        <end position="90"/>
    </location>
</feature>
<dbReference type="PANTHER" id="PTHR12243">
    <property type="entry name" value="MADF DOMAIN TRANSCRIPTION FACTOR"/>
    <property type="match status" value="1"/>
</dbReference>
<dbReference type="InterPro" id="IPR039353">
    <property type="entry name" value="TF_Adf1"/>
</dbReference>
<evidence type="ECO:0000259" key="2">
    <source>
        <dbReference type="PROSITE" id="PS51029"/>
    </source>
</evidence>
<dbReference type="PANTHER" id="PTHR12243:SF69">
    <property type="entry name" value="SI:CH73-59F11.3"/>
    <property type="match status" value="1"/>
</dbReference>